<dbReference type="GO" id="GO:0005634">
    <property type="term" value="C:nucleus"/>
    <property type="evidence" value="ECO:0007669"/>
    <property type="project" value="TreeGrafter"/>
</dbReference>
<dbReference type="InterPro" id="IPR035979">
    <property type="entry name" value="RBD_domain_sf"/>
</dbReference>
<dbReference type="InterPro" id="IPR012677">
    <property type="entry name" value="Nucleotide-bd_a/b_plait_sf"/>
</dbReference>
<feature type="region of interest" description="Disordered" evidence="2">
    <location>
        <begin position="78"/>
        <end position="284"/>
    </location>
</feature>
<dbReference type="SUPFAM" id="SSF54928">
    <property type="entry name" value="RNA-binding domain, RBD"/>
    <property type="match status" value="1"/>
</dbReference>
<feature type="non-terminal residue" evidence="3">
    <location>
        <position position="883"/>
    </location>
</feature>
<feature type="compositionally biased region" description="Polar residues" evidence="2">
    <location>
        <begin position="232"/>
        <end position="245"/>
    </location>
</feature>
<dbReference type="SMART" id="SM00360">
    <property type="entry name" value="RRM"/>
    <property type="match status" value="1"/>
</dbReference>
<feature type="compositionally biased region" description="Basic residues" evidence="2">
    <location>
        <begin position="218"/>
        <end position="230"/>
    </location>
</feature>
<evidence type="ECO:0000313" key="3">
    <source>
        <dbReference type="EMBL" id="KPM04841.1"/>
    </source>
</evidence>
<name>A0A132A1P3_SARSC</name>
<feature type="compositionally biased region" description="Low complexity" evidence="2">
    <location>
        <begin position="689"/>
        <end position="699"/>
    </location>
</feature>
<reference evidence="3 4" key="1">
    <citation type="journal article" date="2015" name="Parasit. Vectors">
        <title>Draft genome of the scabies mite.</title>
        <authorList>
            <person name="Rider S.D.Jr."/>
            <person name="Morgan M.S."/>
            <person name="Arlian L.G."/>
        </authorList>
    </citation>
    <scope>NUCLEOTIDE SEQUENCE [LARGE SCALE GENOMIC DNA]</scope>
    <source>
        <strain evidence="3">Arlian Lab</strain>
    </source>
</reference>
<dbReference type="PANTHER" id="PTHR14398">
    <property type="entry name" value="RNA RECOGNITION RRM/RNP DOMAIN"/>
    <property type="match status" value="1"/>
</dbReference>
<feature type="compositionally biased region" description="Basic residues" evidence="2">
    <location>
        <begin position="331"/>
        <end position="340"/>
    </location>
</feature>
<feature type="region of interest" description="Disordered" evidence="2">
    <location>
        <begin position="407"/>
        <end position="427"/>
    </location>
</feature>
<evidence type="ECO:0000256" key="1">
    <source>
        <dbReference type="PROSITE-ProRule" id="PRU00176"/>
    </source>
</evidence>
<dbReference type="Pfam" id="PF01480">
    <property type="entry name" value="PWI"/>
    <property type="match status" value="1"/>
</dbReference>
<dbReference type="InterPro" id="IPR045137">
    <property type="entry name" value="RBM26/27"/>
</dbReference>
<feature type="compositionally biased region" description="Polar residues" evidence="2">
    <location>
        <begin position="753"/>
        <end position="763"/>
    </location>
</feature>
<feature type="compositionally biased region" description="Polar residues" evidence="2">
    <location>
        <begin position="122"/>
        <end position="137"/>
    </location>
</feature>
<evidence type="ECO:0000313" key="4">
    <source>
        <dbReference type="Proteomes" id="UP000616769"/>
    </source>
</evidence>
<dbReference type="InterPro" id="IPR002483">
    <property type="entry name" value="PWI_dom"/>
</dbReference>
<organism evidence="3 4">
    <name type="scientific">Sarcoptes scabiei</name>
    <name type="common">Itch mite</name>
    <name type="synonym">Acarus scabiei</name>
    <dbReference type="NCBI Taxonomy" id="52283"/>
    <lineage>
        <taxon>Eukaryota</taxon>
        <taxon>Metazoa</taxon>
        <taxon>Ecdysozoa</taxon>
        <taxon>Arthropoda</taxon>
        <taxon>Chelicerata</taxon>
        <taxon>Arachnida</taxon>
        <taxon>Acari</taxon>
        <taxon>Acariformes</taxon>
        <taxon>Sarcoptiformes</taxon>
        <taxon>Astigmata</taxon>
        <taxon>Psoroptidia</taxon>
        <taxon>Sarcoptoidea</taxon>
        <taxon>Sarcoptidae</taxon>
        <taxon>Sarcoptinae</taxon>
        <taxon>Sarcoptes</taxon>
    </lineage>
</organism>
<feature type="compositionally biased region" description="Basic and acidic residues" evidence="2">
    <location>
        <begin position="138"/>
        <end position="155"/>
    </location>
</feature>
<dbReference type="PROSITE" id="PS50102">
    <property type="entry name" value="RRM"/>
    <property type="match status" value="1"/>
</dbReference>
<protein>
    <submittedName>
        <fullName evidence="3">RNA recognition rrm/rnp domain-like protein</fullName>
    </submittedName>
</protein>
<feature type="compositionally biased region" description="Basic and acidic residues" evidence="2">
    <location>
        <begin position="179"/>
        <end position="196"/>
    </location>
</feature>
<feature type="region of interest" description="Disordered" evidence="2">
    <location>
        <begin position="744"/>
        <end position="763"/>
    </location>
</feature>
<gene>
    <name evidence="3" type="ORF">QR98_0032950</name>
</gene>
<feature type="region of interest" description="Disordered" evidence="2">
    <location>
        <begin position="305"/>
        <end position="394"/>
    </location>
</feature>
<dbReference type="VEuPathDB" id="VectorBase:SSCA001254"/>
<feature type="compositionally biased region" description="Polar residues" evidence="2">
    <location>
        <begin position="352"/>
        <end position="361"/>
    </location>
</feature>
<keyword evidence="1" id="KW-0694">RNA-binding</keyword>
<dbReference type="CDD" id="cd12257">
    <property type="entry name" value="RRM1_RBM26_like"/>
    <property type="match status" value="1"/>
</dbReference>
<dbReference type="AlphaFoldDB" id="A0A132A1P3"/>
<feature type="compositionally biased region" description="Polar residues" evidence="2">
    <location>
        <begin position="78"/>
        <end position="87"/>
    </location>
</feature>
<feature type="region of interest" description="Disordered" evidence="2">
    <location>
        <begin position="689"/>
        <end position="709"/>
    </location>
</feature>
<feature type="compositionally biased region" description="Low complexity" evidence="2">
    <location>
        <begin position="112"/>
        <end position="121"/>
    </location>
</feature>
<dbReference type="EMBL" id="JXLN01009989">
    <property type="protein sequence ID" value="KPM04841.1"/>
    <property type="molecule type" value="Genomic_DNA"/>
</dbReference>
<feature type="compositionally biased region" description="Basic residues" evidence="2">
    <location>
        <begin position="169"/>
        <end position="178"/>
    </location>
</feature>
<proteinExistence type="predicted"/>
<evidence type="ECO:0000256" key="2">
    <source>
        <dbReference type="SAM" id="MobiDB-lite"/>
    </source>
</evidence>
<dbReference type="InterPro" id="IPR000504">
    <property type="entry name" value="RRM_dom"/>
</dbReference>
<sequence>SEADPDILAKYVVALIQKSLPEHLLRQKCLSQLDLFLHEQTAPFIDKLFDVVKAKTYLSSPNEASCTSMTLMSTSDDAKNVSSMSSEVDSKKNHVRNNDLSSADNFPNVGPSTSTSTSRTTNVVESNRNVASSTQEINESKSKVEKSRKDNDRSDSTASDHSSKDSFRFKCRRSRKYKSRYERKSNIEKYDRKDQYDSDQNSFDEESLSSESDERNCRSHRYRRHKHRRSSTNNCLQTSNSISVHSSNDRSSRNGNSRRSSSFHRYDSQNRRHNQNLKHSNYNSNYRQAINLSDYPSSNTIIGEIRNKNVHEEDTTENPIVPSDRNMTSSYHHRNNHSRRGYPNEEYRPNRFETNTSSTNDHTNRGDKRLGVHHRSNDEFPDHRNDSQKSNRNDLTVQEVATSTLNIVDSSSPQHSNNLSGELNSQDSQQNMNKFEINSSTTSAPSSIIIANPSLSSYGDSMFFEPYNPESAEPIGQSSFFQYLLPNFAQNNPNELNSNPLFQRLFRKRAKNYQWPNNSNQSNIVRPRELVGVSMIDQKANDSADVIQKIESSTENENVFEPNSEIRKNDETIEVDSNHQNEAIMSTDRHQFSNEDQSNRPMFDENKALIIRKIPPNLNNIGLLHKHFSQFGHIVNIEVYYQNKVDAALIQFKSRYEASLAIRSTEAVLNNRFIKVYWFKSAFNNKFNDNNMNSQSNNRSQKKSSVSEHLNNVASKRLKRSFTDLDNDLDENNLTTYDIENSLGEEEKEMNREINSSHMSKTNRINRLKNINQQNQSSNHISMKKNEHGMKSDSNHLNQISLSERIRLQKILKENNTKLNELIINQKNLLEKMSKVAKVAEKSRIKNLTDANFEKITEIKSLILDTQEKLKPLLRTVKIYNHK</sequence>
<dbReference type="PANTHER" id="PTHR14398:SF0">
    <property type="entry name" value="ZINC FINGER PROTEIN SWM"/>
    <property type="match status" value="1"/>
</dbReference>
<dbReference type="Gene3D" id="3.30.70.330">
    <property type="match status" value="1"/>
</dbReference>
<feature type="compositionally biased region" description="Basic and acidic residues" evidence="2">
    <location>
        <begin position="362"/>
        <end position="392"/>
    </location>
</feature>
<dbReference type="Proteomes" id="UP000616769">
    <property type="component" value="Unassembled WGS sequence"/>
</dbReference>
<accession>A0A132A1P3</accession>
<feature type="compositionally biased region" description="Basic and acidic residues" evidence="2">
    <location>
        <begin position="342"/>
        <end position="351"/>
    </location>
</feature>
<comment type="caution">
    <text evidence="3">The sequence shown here is derived from an EMBL/GenBank/DDBJ whole genome shotgun (WGS) entry which is preliminary data.</text>
</comment>
<dbReference type="GO" id="GO:0003723">
    <property type="term" value="F:RNA binding"/>
    <property type="evidence" value="ECO:0007669"/>
    <property type="project" value="UniProtKB-UniRule"/>
</dbReference>